<reference evidence="3 4" key="1">
    <citation type="journal article" date="2010" name="Stand. Genomic Sci.">
        <title>Complete genome sequence of Acetohalobium arabaticum type strain (Z-7288).</title>
        <authorList>
            <person name="Sikorski J."/>
            <person name="Lapidus A."/>
            <person name="Chertkov O."/>
            <person name="Lucas S."/>
            <person name="Copeland A."/>
            <person name="Glavina Del Rio T."/>
            <person name="Nolan M."/>
            <person name="Tice H."/>
            <person name="Cheng J.F."/>
            <person name="Han C."/>
            <person name="Brambilla E."/>
            <person name="Pitluck S."/>
            <person name="Liolios K."/>
            <person name="Ivanova N."/>
            <person name="Mavromatis K."/>
            <person name="Mikhailova N."/>
            <person name="Pati A."/>
            <person name="Bruce D."/>
            <person name="Detter C."/>
            <person name="Tapia R."/>
            <person name="Goodwin L."/>
            <person name="Chen A."/>
            <person name="Palaniappan K."/>
            <person name="Land M."/>
            <person name="Hauser L."/>
            <person name="Chang Y.J."/>
            <person name="Jeffries C.D."/>
            <person name="Rohde M."/>
            <person name="Goker M."/>
            <person name="Spring S."/>
            <person name="Woyke T."/>
            <person name="Bristow J."/>
            <person name="Eisen J.A."/>
            <person name="Markowitz V."/>
            <person name="Hugenholtz P."/>
            <person name="Kyrpides N.C."/>
            <person name="Klenk H.P."/>
        </authorList>
    </citation>
    <scope>NUCLEOTIDE SEQUENCE [LARGE SCALE GENOMIC DNA]</scope>
    <source>
        <strain evidence="4">ATCC 49924 / DSM 5501 / Z-7288</strain>
    </source>
</reference>
<dbReference type="Pfam" id="PF02517">
    <property type="entry name" value="Rce1-like"/>
    <property type="match status" value="1"/>
</dbReference>
<dbReference type="PANTHER" id="PTHR43592:SF15">
    <property type="entry name" value="CAAX AMINO TERMINAL PROTEASE FAMILY PROTEIN"/>
    <property type="match status" value="1"/>
</dbReference>
<keyword evidence="4" id="KW-1185">Reference proteome</keyword>
<dbReference type="RefSeq" id="WP_013278509.1">
    <property type="nucleotide sequence ID" value="NC_014378.1"/>
</dbReference>
<dbReference type="KEGG" id="aar:Acear_1558"/>
<dbReference type="OrthoDB" id="9782250at2"/>
<protein>
    <submittedName>
        <fullName evidence="3">Abortive infection protein</fullName>
    </submittedName>
</protein>
<gene>
    <name evidence="3" type="ordered locus">Acear_1558</name>
</gene>
<proteinExistence type="predicted"/>
<keyword evidence="1" id="KW-0812">Transmembrane</keyword>
<feature type="transmembrane region" description="Helical" evidence="1">
    <location>
        <begin position="56"/>
        <end position="75"/>
    </location>
</feature>
<dbReference type="eggNOG" id="COG1266">
    <property type="taxonomic scope" value="Bacteria"/>
</dbReference>
<evidence type="ECO:0000256" key="1">
    <source>
        <dbReference type="SAM" id="Phobius"/>
    </source>
</evidence>
<accession>D9QRC3</accession>
<dbReference type="Proteomes" id="UP000001661">
    <property type="component" value="Chromosome"/>
</dbReference>
<dbReference type="EMBL" id="CP002105">
    <property type="protein sequence ID" value="ADL13064.1"/>
    <property type="molecule type" value="Genomic_DNA"/>
</dbReference>
<feature type="transmembrane region" description="Helical" evidence="1">
    <location>
        <begin position="12"/>
        <end position="36"/>
    </location>
</feature>
<feature type="domain" description="CAAX prenyl protease 2/Lysostaphin resistance protein A-like" evidence="2">
    <location>
        <begin position="146"/>
        <end position="234"/>
    </location>
</feature>
<name>D9QRC3_ACEAZ</name>
<feature type="transmembrane region" description="Helical" evidence="1">
    <location>
        <begin position="96"/>
        <end position="117"/>
    </location>
</feature>
<sequence>MFKSRYQNQKVVWTGTDILLIILITISMTLLFNFLVASLLEHLSYIIPGVLSYKQIIVNFLQFATMLIVSMYIIFTKYGLSLKILGFQMIDLKKMVTLGIIGGFGICSMAMLVNLGVQKLIMEWWGIVIPSQPIITELMESQNQLTFILYASLIVIVAPITEEVFFRGLMYQYFKDRFGLFKGGLLAAVIFGALHFSLWSFLATFLGGLGLIILYEVSQSLYTSIIAHATWNFIIVTIIYVLWQVNGVV</sequence>
<evidence type="ECO:0000313" key="4">
    <source>
        <dbReference type="Proteomes" id="UP000001661"/>
    </source>
</evidence>
<evidence type="ECO:0000313" key="3">
    <source>
        <dbReference type="EMBL" id="ADL13064.1"/>
    </source>
</evidence>
<organism evidence="3 4">
    <name type="scientific">Acetohalobium arabaticum (strain ATCC 49924 / DSM 5501 / Z-7288)</name>
    <dbReference type="NCBI Taxonomy" id="574087"/>
    <lineage>
        <taxon>Bacteria</taxon>
        <taxon>Bacillati</taxon>
        <taxon>Bacillota</taxon>
        <taxon>Clostridia</taxon>
        <taxon>Halanaerobiales</taxon>
        <taxon>Halobacteroidaceae</taxon>
        <taxon>Acetohalobium</taxon>
    </lineage>
</organism>
<feature type="transmembrane region" description="Helical" evidence="1">
    <location>
        <begin position="147"/>
        <end position="165"/>
    </location>
</feature>
<dbReference type="HOGENOM" id="CLU_098598_0_0_9"/>
<dbReference type="GO" id="GO:0004175">
    <property type="term" value="F:endopeptidase activity"/>
    <property type="evidence" value="ECO:0007669"/>
    <property type="project" value="UniProtKB-ARBA"/>
</dbReference>
<feature type="transmembrane region" description="Helical" evidence="1">
    <location>
        <begin position="185"/>
        <end position="215"/>
    </location>
</feature>
<evidence type="ECO:0000259" key="2">
    <source>
        <dbReference type="Pfam" id="PF02517"/>
    </source>
</evidence>
<keyword evidence="1" id="KW-0472">Membrane</keyword>
<feature type="transmembrane region" description="Helical" evidence="1">
    <location>
        <begin position="221"/>
        <end position="243"/>
    </location>
</feature>
<dbReference type="AlphaFoldDB" id="D9QRC3"/>
<keyword evidence="1" id="KW-1133">Transmembrane helix</keyword>
<dbReference type="InterPro" id="IPR003675">
    <property type="entry name" value="Rce1/LyrA-like_dom"/>
</dbReference>
<dbReference type="GO" id="GO:0080120">
    <property type="term" value="P:CAAX-box protein maturation"/>
    <property type="evidence" value="ECO:0007669"/>
    <property type="project" value="UniProtKB-ARBA"/>
</dbReference>
<dbReference type="STRING" id="574087.Acear_1558"/>
<dbReference type="PANTHER" id="PTHR43592">
    <property type="entry name" value="CAAX AMINO TERMINAL PROTEASE"/>
    <property type="match status" value="1"/>
</dbReference>